<name>A0A0F6AYZ2_SALT1</name>
<keyword evidence="3" id="KW-1185">Reference proteome</keyword>
<gene>
    <name evidence="2" type="ordered locus">STM14_969</name>
</gene>
<dbReference type="AlphaFoldDB" id="A0A0F6AYZ2"/>
<dbReference type="EMBL" id="CP001363">
    <property type="protein sequence ID" value="ACY87466.1"/>
    <property type="molecule type" value="Genomic_DNA"/>
</dbReference>
<keyword evidence="1" id="KW-0472">Membrane</keyword>
<dbReference type="HOGENOM" id="CLU_212210_0_0_6"/>
<evidence type="ECO:0000313" key="3">
    <source>
        <dbReference type="Proteomes" id="UP000002695"/>
    </source>
</evidence>
<evidence type="ECO:0000256" key="1">
    <source>
        <dbReference type="SAM" id="Phobius"/>
    </source>
</evidence>
<organism evidence="2 3">
    <name type="scientific">Salmonella typhimurium (strain 14028s / SGSC 2262)</name>
    <dbReference type="NCBI Taxonomy" id="588858"/>
    <lineage>
        <taxon>Bacteria</taxon>
        <taxon>Pseudomonadati</taxon>
        <taxon>Pseudomonadota</taxon>
        <taxon>Gammaproteobacteria</taxon>
        <taxon>Enterobacterales</taxon>
        <taxon>Enterobacteriaceae</taxon>
        <taxon>Salmonella</taxon>
    </lineage>
</organism>
<dbReference type="KEGG" id="seo:STM14_969"/>
<evidence type="ECO:0000313" key="2">
    <source>
        <dbReference type="EMBL" id="ACY87466.1"/>
    </source>
</evidence>
<keyword evidence="1" id="KW-0812">Transmembrane</keyword>
<reference evidence="2 3" key="1">
    <citation type="journal article" date="2010" name="J. Bacteriol.">
        <title>Short-term signatures of evolutionary change in the Salmonella enterica serovar typhimurium 14028 genome.</title>
        <authorList>
            <person name="Jarvik T."/>
            <person name="Smillie C."/>
            <person name="Groisman E.A."/>
            <person name="Ochman H."/>
        </authorList>
    </citation>
    <scope>NUCLEOTIDE SEQUENCE [LARGE SCALE GENOMIC DNA]</scope>
    <source>
        <strain evidence="3">14028s / SGSC 2262</strain>
    </source>
</reference>
<accession>A0A0F6AYZ2</accession>
<protein>
    <submittedName>
        <fullName evidence="2">Uncharacterized protein</fullName>
    </submittedName>
</protein>
<dbReference type="Proteomes" id="UP000002695">
    <property type="component" value="Chromosome"/>
</dbReference>
<proteinExistence type="predicted"/>
<sequence>MRVRRDTFIQIIPKLTVYLSINLSSFYGILEIFFQRTLNRRGEFPLHCHLYSY</sequence>
<feature type="transmembrane region" description="Helical" evidence="1">
    <location>
        <begin position="15"/>
        <end position="34"/>
    </location>
</feature>
<keyword evidence="1" id="KW-1133">Transmembrane helix</keyword>